<comment type="subcellular location">
    <subcellularLocation>
        <location evidence="1">Cell membrane</location>
        <topology evidence="1">Multi-pass membrane protein</topology>
    </subcellularLocation>
</comment>
<organism evidence="11 12">
    <name type="scientific">Streptomyces thioluteus</name>
    <dbReference type="NCBI Taxonomy" id="66431"/>
    <lineage>
        <taxon>Bacteria</taxon>
        <taxon>Bacillati</taxon>
        <taxon>Actinomycetota</taxon>
        <taxon>Actinomycetes</taxon>
        <taxon>Kitasatosporales</taxon>
        <taxon>Streptomycetaceae</taxon>
        <taxon>Streptomyces</taxon>
    </lineage>
</organism>
<evidence type="ECO:0000256" key="3">
    <source>
        <dbReference type="ARBA" id="ARBA00022519"/>
    </source>
</evidence>
<evidence type="ECO:0000313" key="12">
    <source>
        <dbReference type="Proteomes" id="UP001501102"/>
    </source>
</evidence>
<evidence type="ECO:0000256" key="4">
    <source>
        <dbReference type="ARBA" id="ARBA00022692"/>
    </source>
</evidence>
<evidence type="ECO:0000256" key="5">
    <source>
        <dbReference type="ARBA" id="ARBA00022989"/>
    </source>
</evidence>
<feature type="transmembrane region" description="Helical" evidence="9">
    <location>
        <begin position="29"/>
        <end position="50"/>
    </location>
</feature>
<protein>
    <recommendedName>
        <fullName evidence="10">Threonine/Serine exporter ThrE domain-containing protein</fullName>
    </recommendedName>
</protein>
<feature type="transmembrane region" description="Helical" evidence="9">
    <location>
        <begin position="62"/>
        <end position="80"/>
    </location>
</feature>
<sequence>MPATAIAAGLVGLFGQLLSRYQYTSALPYVTAAIGPLLPGSAVYFALLNFAKNEMNTGMASLSRAAALALAIAIGVNLGSETARMFLVVPGGAGPARGEADARFSSSCASGASGASHRASAPHGPAQWCEPPAASRRL</sequence>
<dbReference type="RefSeq" id="WP_344963061.1">
    <property type="nucleotide sequence ID" value="NZ_BAAAXZ010000094.1"/>
</dbReference>
<evidence type="ECO:0000256" key="8">
    <source>
        <dbReference type="SAM" id="MobiDB-lite"/>
    </source>
</evidence>
<reference evidence="11 12" key="1">
    <citation type="journal article" date="2019" name="Int. J. Syst. Evol. Microbiol.">
        <title>The Global Catalogue of Microorganisms (GCM) 10K type strain sequencing project: providing services to taxonomists for standard genome sequencing and annotation.</title>
        <authorList>
            <consortium name="The Broad Institute Genomics Platform"/>
            <consortium name="The Broad Institute Genome Sequencing Center for Infectious Disease"/>
            <person name="Wu L."/>
            <person name="Ma J."/>
        </authorList>
    </citation>
    <scope>NUCLEOTIDE SEQUENCE [LARGE SCALE GENOMIC DNA]</scope>
    <source>
        <strain evidence="11 12">JCM 4087</strain>
    </source>
</reference>
<dbReference type="InterPro" id="IPR050539">
    <property type="entry name" value="ThrE_Dicarb/AminoAcid_Exp"/>
</dbReference>
<comment type="caution">
    <text evidence="11">The sequence shown here is derived from an EMBL/GenBank/DDBJ whole genome shotgun (WGS) entry which is preliminary data.</text>
</comment>
<dbReference type="Proteomes" id="UP001501102">
    <property type="component" value="Unassembled WGS sequence"/>
</dbReference>
<keyword evidence="2" id="KW-1003">Cell membrane</keyword>
<proteinExistence type="inferred from homology"/>
<feature type="domain" description="Threonine/Serine exporter ThrE" evidence="10">
    <location>
        <begin position="2"/>
        <end position="78"/>
    </location>
</feature>
<dbReference type="PANTHER" id="PTHR34390:SF1">
    <property type="entry name" value="SUCCINATE TRANSPORTER SUBUNIT YJJB-RELATED"/>
    <property type="match status" value="1"/>
</dbReference>
<name>A0ABN3WW70_STRTU</name>
<keyword evidence="12" id="KW-1185">Reference proteome</keyword>
<feature type="region of interest" description="Disordered" evidence="8">
    <location>
        <begin position="115"/>
        <end position="138"/>
    </location>
</feature>
<gene>
    <name evidence="11" type="ORF">GCM10020221_24710</name>
</gene>
<keyword evidence="4 9" id="KW-0812">Transmembrane</keyword>
<dbReference type="EMBL" id="BAAAXZ010000094">
    <property type="protein sequence ID" value="GAA2927818.1"/>
    <property type="molecule type" value="Genomic_DNA"/>
</dbReference>
<evidence type="ECO:0000256" key="6">
    <source>
        <dbReference type="ARBA" id="ARBA00023136"/>
    </source>
</evidence>
<keyword evidence="6 9" id="KW-0472">Membrane</keyword>
<comment type="similarity">
    <text evidence="7">Belongs to the ThrE exporter (TC 2.A.79) family.</text>
</comment>
<dbReference type="PANTHER" id="PTHR34390">
    <property type="entry name" value="UPF0442 PROTEIN YJJB-RELATED"/>
    <property type="match status" value="1"/>
</dbReference>
<evidence type="ECO:0000259" key="10">
    <source>
        <dbReference type="Pfam" id="PF12821"/>
    </source>
</evidence>
<dbReference type="Pfam" id="PF12821">
    <property type="entry name" value="ThrE_2"/>
    <property type="match status" value="1"/>
</dbReference>
<evidence type="ECO:0000256" key="1">
    <source>
        <dbReference type="ARBA" id="ARBA00004651"/>
    </source>
</evidence>
<evidence type="ECO:0000256" key="7">
    <source>
        <dbReference type="ARBA" id="ARBA00034125"/>
    </source>
</evidence>
<keyword evidence="5 9" id="KW-1133">Transmembrane helix</keyword>
<accession>A0ABN3WW70</accession>
<evidence type="ECO:0000313" key="11">
    <source>
        <dbReference type="EMBL" id="GAA2927818.1"/>
    </source>
</evidence>
<evidence type="ECO:0000256" key="9">
    <source>
        <dbReference type="SAM" id="Phobius"/>
    </source>
</evidence>
<keyword evidence="3" id="KW-0997">Cell inner membrane</keyword>
<evidence type="ECO:0000256" key="2">
    <source>
        <dbReference type="ARBA" id="ARBA00022475"/>
    </source>
</evidence>
<dbReference type="InterPro" id="IPR024528">
    <property type="entry name" value="ThrE_2"/>
</dbReference>